<feature type="transmembrane region" description="Helical" evidence="6">
    <location>
        <begin position="85"/>
        <end position="105"/>
    </location>
</feature>
<feature type="transmembrane region" description="Helical" evidence="6">
    <location>
        <begin position="168"/>
        <end position="191"/>
    </location>
</feature>
<feature type="transmembrane region" description="Helical" evidence="6">
    <location>
        <begin position="46"/>
        <end position="73"/>
    </location>
</feature>
<gene>
    <name evidence="8" type="ORF">BU16DRAFT_598040</name>
</gene>
<dbReference type="InterPro" id="IPR036259">
    <property type="entry name" value="MFS_trans_sf"/>
</dbReference>
<feature type="transmembrane region" description="Helical" evidence="6">
    <location>
        <begin position="444"/>
        <end position="467"/>
    </location>
</feature>
<dbReference type="InterPro" id="IPR010573">
    <property type="entry name" value="MFS_Str1/Tri12-like"/>
</dbReference>
<evidence type="ECO:0000313" key="9">
    <source>
        <dbReference type="Proteomes" id="UP000799750"/>
    </source>
</evidence>
<dbReference type="SUPFAM" id="SSF103473">
    <property type="entry name" value="MFS general substrate transporter"/>
    <property type="match status" value="1"/>
</dbReference>
<feature type="transmembrane region" description="Helical" evidence="6">
    <location>
        <begin position="385"/>
        <end position="402"/>
    </location>
</feature>
<evidence type="ECO:0000256" key="2">
    <source>
        <dbReference type="ARBA" id="ARBA00022448"/>
    </source>
</evidence>
<reference evidence="8" key="1">
    <citation type="journal article" date="2020" name="Stud. Mycol.">
        <title>101 Dothideomycetes genomes: a test case for predicting lifestyles and emergence of pathogens.</title>
        <authorList>
            <person name="Haridas S."/>
            <person name="Albert R."/>
            <person name="Binder M."/>
            <person name="Bloem J."/>
            <person name="Labutti K."/>
            <person name="Salamov A."/>
            <person name="Andreopoulos B."/>
            <person name="Baker S."/>
            <person name="Barry K."/>
            <person name="Bills G."/>
            <person name="Bluhm B."/>
            <person name="Cannon C."/>
            <person name="Castanera R."/>
            <person name="Culley D."/>
            <person name="Daum C."/>
            <person name="Ezra D."/>
            <person name="Gonzalez J."/>
            <person name="Henrissat B."/>
            <person name="Kuo A."/>
            <person name="Liang C."/>
            <person name="Lipzen A."/>
            <person name="Lutzoni F."/>
            <person name="Magnuson J."/>
            <person name="Mondo S."/>
            <person name="Nolan M."/>
            <person name="Ohm R."/>
            <person name="Pangilinan J."/>
            <person name="Park H.-J."/>
            <person name="Ramirez L."/>
            <person name="Alfaro M."/>
            <person name="Sun H."/>
            <person name="Tritt A."/>
            <person name="Yoshinaga Y."/>
            <person name="Zwiers L.-H."/>
            <person name="Turgeon B."/>
            <person name="Goodwin S."/>
            <person name="Spatafora J."/>
            <person name="Crous P."/>
            <person name="Grigoriev I."/>
        </authorList>
    </citation>
    <scope>NUCLEOTIDE SEQUENCE</scope>
    <source>
        <strain evidence="8">CBS 269.34</strain>
    </source>
</reference>
<name>A0A6A6Q9U1_9PEZI</name>
<evidence type="ECO:0000256" key="6">
    <source>
        <dbReference type="SAM" id="Phobius"/>
    </source>
</evidence>
<feature type="transmembrane region" description="Helical" evidence="6">
    <location>
        <begin position="535"/>
        <end position="556"/>
    </location>
</feature>
<dbReference type="GO" id="GO:0005886">
    <property type="term" value="C:plasma membrane"/>
    <property type="evidence" value="ECO:0007669"/>
    <property type="project" value="TreeGrafter"/>
</dbReference>
<keyword evidence="9" id="KW-1185">Reference proteome</keyword>
<comment type="subcellular location">
    <subcellularLocation>
        <location evidence="1">Membrane</location>
        <topology evidence="1">Multi-pass membrane protein</topology>
    </subcellularLocation>
</comment>
<keyword evidence="2" id="KW-0813">Transport</keyword>
<dbReference type="PROSITE" id="PS00216">
    <property type="entry name" value="SUGAR_TRANSPORT_1"/>
    <property type="match status" value="1"/>
</dbReference>
<accession>A0A6A6Q9U1</accession>
<sequence length="594" mass="64380">MAQEEKRSSLELAAEKADNVYVEDVGSDRQQVEPAEMEAKMNWQTIIAYLALASQFNAYILTLLIPSTILPYINADLGPDPNYPWITISWTLCASIIVSVGGRLADIFGRRYFMLTGAFISFIGTIVGATGQSIPQMIASGVIFGIGSGFQEMAYACIQEIVPNKWRVYAVGGFELMAITSFLGPLCAFAFISKTELGWRAAYWYMCGFHGFFGIFLALTYFPPSFKTKHRDDGKTKWELVKELDFVGLFLFSLGCLLFLLGINYGGKQYPWKSGHVIGPIVVGLLSLVALGFWSAYADLKYPLMPRRLFKKVRRFTMVLGVCFCGGMLYYSMNVLWPRQSQLLFTGSDPITKGLFAEQIPLGTIIAGLIVVFICSHLGHERWQLVFFEVCQTALIGSLSTVGLDDKIQAICTVVALSSMVTPPQLLSFTMLSLGIDDQVDIGLAVGLASTFRLLGGAVATAIYTAITNNGFASHIAGTVTDNVAPIPSFPASSLPALIKAAALNTAAAYKLVPGINPQVIAAAQLAVKQAYVSAFHTTYLAAIAFGGLAIISAFLTKDTDVRMKTGNRAVQLENEKGRKGEDVEGAGGKVVES</sequence>
<feature type="domain" description="Major facilitator superfamily (MFS) profile" evidence="7">
    <location>
        <begin position="46"/>
        <end position="517"/>
    </location>
</feature>
<dbReference type="EMBL" id="MU004199">
    <property type="protein sequence ID" value="KAF2489188.1"/>
    <property type="molecule type" value="Genomic_DNA"/>
</dbReference>
<feature type="transmembrane region" description="Helical" evidence="6">
    <location>
        <begin position="408"/>
        <end position="432"/>
    </location>
</feature>
<dbReference type="InterPro" id="IPR020846">
    <property type="entry name" value="MFS_dom"/>
</dbReference>
<proteinExistence type="predicted"/>
<dbReference type="PROSITE" id="PS50850">
    <property type="entry name" value="MFS"/>
    <property type="match status" value="1"/>
</dbReference>
<dbReference type="Gene3D" id="1.20.1250.20">
    <property type="entry name" value="MFS general substrate transporter like domains"/>
    <property type="match status" value="1"/>
</dbReference>
<evidence type="ECO:0000259" key="7">
    <source>
        <dbReference type="PROSITE" id="PS50850"/>
    </source>
</evidence>
<dbReference type="OrthoDB" id="4139357at2759"/>
<feature type="transmembrane region" description="Helical" evidence="6">
    <location>
        <begin position="112"/>
        <end position="131"/>
    </location>
</feature>
<evidence type="ECO:0000256" key="1">
    <source>
        <dbReference type="ARBA" id="ARBA00004141"/>
    </source>
</evidence>
<protein>
    <submittedName>
        <fullName evidence="8">MFS general substrate transporter</fullName>
    </submittedName>
</protein>
<feature type="transmembrane region" description="Helical" evidence="6">
    <location>
        <begin position="318"/>
        <end position="337"/>
    </location>
</feature>
<feature type="transmembrane region" description="Helical" evidence="6">
    <location>
        <begin position="277"/>
        <end position="297"/>
    </location>
</feature>
<feature type="transmembrane region" description="Helical" evidence="6">
    <location>
        <begin position="203"/>
        <end position="223"/>
    </location>
</feature>
<feature type="transmembrane region" description="Helical" evidence="6">
    <location>
        <begin position="137"/>
        <end position="156"/>
    </location>
</feature>
<evidence type="ECO:0000256" key="5">
    <source>
        <dbReference type="ARBA" id="ARBA00023136"/>
    </source>
</evidence>
<feature type="transmembrane region" description="Helical" evidence="6">
    <location>
        <begin position="244"/>
        <end position="265"/>
    </location>
</feature>
<dbReference type="CDD" id="cd06179">
    <property type="entry name" value="MFS_TRI12_like"/>
    <property type="match status" value="1"/>
</dbReference>
<dbReference type="InterPro" id="IPR005829">
    <property type="entry name" value="Sugar_transporter_CS"/>
</dbReference>
<evidence type="ECO:0000256" key="3">
    <source>
        <dbReference type="ARBA" id="ARBA00022692"/>
    </source>
</evidence>
<feature type="transmembrane region" description="Helical" evidence="6">
    <location>
        <begin position="360"/>
        <end position="378"/>
    </location>
</feature>
<keyword evidence="3 6" id="KW-0812">Transmembrane</keyword>
<dbReference type="InterPro" id="IPR053791">
    <property type="entry name" value="MFS_Tri12-like"/>
</dbReference>
<dbReference type="PANTHER" id="PTHR23501:SF109">
    <property type="entry name" value="MAJOR FACILITATOR SUPERFAMILY (MFS) PROFILE DOMAIN-CONTAINING PROTEIN-RELATED"/>
    <property type="match status" value="1"/>
</dbReference>
<dbReference type="Proteomes" id="UP000799750">
    <property type="component" value="Unassembled WGS sequence"/>
</dbReference>
<evidence type="ECO:0000313" key="8">
    <source>
        <dbReference type="EMBL" id="KAF2489188.1"/>
    </source>
</evidence>
<dbReference type="PANTHER" id="PTHR23501">
    <property type="entry name" value="MAJOR FACILITATOR SUPERFAMILY"/>
    <property type="match status" value="1"/>
</dbReference>
<evidence type="ECO:0000256" key="4">
    <source>
        <dbReference type="ARBA" id="ARBA00022989"/>
    </source>
</evidence>
<keyword evidence="5 6" id="KW-0472">Membrane</keyword>
<dbReference type="GO" id="GO:0022857">
    <property type="term" value="F:transmembrane transporter activity"/>
    <property type="evidence" value="ECO:0007669"/>
    <property type="project" value="InterPro"/>
</dbReference>
<dbReference type="AlphaFoldDB" id="A0A6A6Q9U1"/>
<dbReference type="Pfam" id="PF06609">
    <property type="entry name" value="TRI12"/>
    <property type="match status" value="1"/>
</dbReference>
<organism evidence="8 9">
    <name type="scientific">Lophium mytilinum</name>
    <dbReference type="NCBI Taxonomy" id="390894"/>
    <lineage>
        <taxon>Eukaryota</taxon>
        <taxon>Fungi</taxon>
        <taxon>Dikarya</taxon>
        <taxon>Ascomycota</taxon>
        <taxon>Pezizomycotina</taxon>
        <taxon>Dothideomycetes</taxon>
        <taxon>Pleosporomycetidae</taxon>
        <taxon>Mytilinidiales</taxon>
        <taxon>Mytilinidiaceae</taxon>
        <taxon>Lophium</taxon>
    </lineage>
</organism>
<keyword evidence="4 6" id="KW-1133">Transmembrane helix</keyword>